<evidence type="ECO:0000259" key="10">
    <source>
        <dbReference type="PROSITE" id="PS50878"/>
    </source>
</evidence>
<evidence type="ECO:0000256" key="3">
    <source>
        <dbReference type="ARBA" id="ARBA00022695"/>
    </source>
</evidence>
<keyword evidence="3" id="KW-0548">Nucleotidyltransferase</keyword>
<keyword evidence="5" id="KW-0460">Magnesium</keyword>
<dbReference type="GO" id="GO:0003723">
    <property type="term" value="F:RNA binding"/>
    <property type="evidence" value="ECO:0007669"/>
    <property type="project" value="InterPro"/>
</dbReference>
<dbReference type="PROSITE" id="PS50878">
    <property type="entry name" value="RT_POL"/>
    <property type="match status" value="1"/>
</dbReference>
<evidence type="ECO:0000256" key="9">
    <source>
        <dbReference type="ARBA" id="ARBA00048173"/>
    </source>
</evidence>
<dbReference type="AlphaFoldDB" id="W4L689"/>
<evidence type="ECO:0000256" key="8">
    <source>
        <dbReference type="ARBA" id="ARBA00034120"/>
    </source>
</evidence>
<comment type="catalytic activity">
    <reaction evidence="9">
        <text>DNA(n) + a 2'-deoxyribonucleoside 5'-triphosphate = DNA(n+1) + diphosphate</text>
        <dbReference type="Rhea" id="RHEA:22508"/>
        <dbReference type="Rhea" id="RHEA-COMP:17339"/>
        <dbReference type="Rhea" id="RHEA-COMP:17340"/>
        <dbReference type="ChEBI" id="CHEBI:33019"/>
        <dbReference type="ChEBI" id="CHEBI:61560"/>
        <dbReference type="ChEBI" id="CHEBI:173112"/>
        <dbReference type="EC" id="2.7.7.49"/>
    </reaction>
</comment>
<dbReference type="Proteomes" id="UP000019140">
    <property type="component" value="Unassembled WGS sequence"/>
</dbReference>
<dbReference type="EC" id="2.7.7.49" evidence="1"/>
<evidence type="ECO:0000256" key="6">
    <source>
        <dbReference type="ARBA" id="ARBA00022918"/>
    </source>
</evidence>
<dbReference type="InterPro" id="IPR030931">
    <property type="entry name" value="Group_II_RT_mat"/>
</dbReference>
<dbReference type="PRINTS" id="PR00866">
    <property type="entry name" value="RNADNAPOLMS"/>
</dbReference>
<dbReference type="EMBL" id="AZHX01002784">
    <property type="protein sequence ID" value="ETW92831.1"/>
    <property type="molecule type" value="Genomic_DNA"/>
</dbReference>
<keyword evidence="6" id="KW-0695">RNA-directed DNA polymerase</keyword>
<reference evidence="11 12" key="1">
    <citation type="journal article" date="2014" name="Nature">
        <title>An environmental bacterial taxon with a large and distinct metabolic repertoire.</title>
        <authorList>
            <person name="Wilson M.C."/>
            <person name="Mori T."/>
            <person name="Ruckert C."/>
            <person name="Uria A.R."/>
            <person name="Helf M.J."/>
            <person name="Takada K."/>
            <person name="Gernert C."/>
            <person name="Steffens U.A."/>
            <person name="Heycke N."/>
            <person name="Schmitt S."/>
            <person name="Rinke C."/>
            <person name="Helfrich E.J."/>
            <person name="Brachmann A.O."/>
            <person name="Gurgui C."/>
            <person name="Wakimoto T."/>
            <person name="Kracht M."/>
            <person name="Crusemann M."/>
            <person name="Hentschel U."/>
            <person name="Abe I."/>
            <person name="Matsunaga S."/>
            <person name="Kalinowski J."/>
            <person name="Takeyama H."/>
            <person name="Piel J."/>
        </authorList>
    </citation>
    <scope>NUCLEOTIDE SEQUENCE [LARGE SCALE GENOMIC DNA]</scope>
    <source>
        <strain evidence="12">TSY2</strain>
    </source>
</reference>
<comment type="similarity">
    <text evidence="8">Belongs to the bacterial reverse transcriptase family.</text>
</comment>
<dbReference type="Pfam" id="PF00078">
    <property type="entry name" value="RVT_1"/>
    <property type="match status" value="1"/>
</dbReference>
<proteinExistence type="inferred from homology"/>
<dbReference type="HOGENOM" id="CLU_013584_7_1_7"/>
<evidence type="ECO:0000256" key="4">
    <source>
        <dbReference type="ARBA" id="ARBA00022723"/>
    </source>
</evidence>
<dbReference type="PANTHER" id="PTHR34047">
    <property type="entry name" value="NUCLEAR INTRON MATURASE 1, MITOCHONDRIAL-RELATED"/>
    <property type="match status" value="1"/>
</dbReference>
<keyword evidence="12" id="KW-1185">Reference proteome</keyword>
<protein>
    <recommendedName>
        <fullName evidence="1">RNA-directed DNA polymerase</fullName>
        <ecNumber evidence="1">2.7.7.49</ecNumber>
    </recommendedName>
</protein>
<keyword evidence="11" id="KW-0648">Protein biosynthesis</keyword>
<dbReference type="GO" id="GO:0051607">
    <property type="term" value="P:defense response to virus"/>
    <property type="evidence" value="ECO:0007669"/>
    <property type="project" value="UniProtKB-KW"/>
</dbReference>
<dbReference type="CDD" id="cd01651">
    <property type="entry name" value="RT_G2_intron"/>
    <property type="match status" value="1"/>
</dbReference>
<organism evidence="11 12">
    <name type="scientific">Candidatus Entotheonella gemina</name>
    <dbReference type="NCBI Taxonomy" id="1429439"/>
    <lineage>
        <taxon>Bacteria</taxon>
        <taxon>Pseudomonadati</taxon>
        <taxon>Nitrospinota/Tectimicrobiota group</taxon>
        <taxon>Candidatus Tectimicrobiota</taxon>
        <taxon>Candidatus Entotheonellia</taxon>
        <taxon>Candidatus Entotheonellales</taxon>
        <taxon>Candidatus Entotheonellaceae</taxon>
        <taxon>Candidatus Entotheonella</taxon>
    </lineage>
</organism>
<comment type="caution">
    <text evidence="11">The sequence shown here is derived from an EMBL/GenBank/DDBJ whole genome shotgun (WGS) entry which is preliminary data.</text>
</comment>
<dbReference type="InterPro" id="IPR000477">
    <property type="entry name" value="RT_dom"/>
</dbReference>
<keyword evidence="4" id="KW-0479">Metal-binding</keyword>
<keyword evidence="2" id="KW-0808">Transferase</keyword>
<evidence type="ECO:0000313" key="11">
    <source>
        <dbReference type="EMBL" id="ETW92831.1"/>
    </source>
</evidence>
<dbReference type="NCBIfam" id="TIGR04416">
    <property type="entry name" value="group_II_RT_mat"/>
    <property type="match status" value="1"/>
</dbReference>
<dbReference type="InterPro" id="IPR000123">
    <property type="entry name" value="Reverse_transcriptase_msDNA"/>
</dbReference>
<dbReference type="GO" id="GO:0003746">
    <property type="term" value="F:translation elongation factor activity"/>
    <property type="evidence" value="ECO:0007669"/>
    <property type="project" value="UniProtKB-KW"/>
</dbReference>
<accession>W4L689</accession>
<evidence type="ECO:0000256" key="2">
    <source>
        <dbReference type="ARBA" id="ARBA00022679"/>
    </source>
</evidence>
<dbReference type="GO" id="GO:0046872">
    <property type="term" value="F:metal ion binding"/>
    <property type="evidence" value="ECO:0007669"/>
    <property type="project" value="UniProtKB-KW"/>
</dbReference>
<evidence type="ECO:0000313" key="12">
    <source>
        <dbReference type="Proteomes" id="UP000019140"/>
    </source>
</evidence>
<keyword evidence="7" id="KW-0051">Antiviral defense</keyword>
<sequence length="284" mass="31670">MTTGAAVKTVEIQTLCAKGRGEYPCEYATEAANVTAGTEYFHEESLDLLTAVLDRSNMKRAYERVLRNKGAPGVDGMTVGELKAYLKSHWLEHREAILNDSYEPQPVLKVEIPKSGGGMRQLGIPTVLDRLIQQALHQQLSPIFENTFSNNSYGFRPGRKAGQAVQQAQSYAEAGYRWVVDLDLEKFFDRVNHDILMARVARQVKDKRILKLIRSYLEAGIMTGGLVAPRKTGTPQGGLLSPLLSNILLTDLDNELEGRGHKFSRYADDCNIYVRSKEAGQRVL</sequence>
<gene>
    <name evidence="11" type="ORF">ETSY2_52520</name>
</gene>
<name>W4L689_9BACT</name>
<dbReference type="GO" id="GO:0003964">
    <property type="term" value="F:RNA-directed DNA polymerase activity"/>
    <property type="evidence" value="ECO:0007669"/>
    <property type="project" value="UniProtKB-KW"/>
</dbReference>
<feature type="non-terminal residue" evidence="11">
    <location>
        <position position="284"/>
    </location>
</feature>
<evidence type="ECO:0000256" key="5">
    <source>
        <dbReference type="ARBA" id="ARBA00022842"/>
    </source>
</evidence>
<dbReference type="InterPro" id="IPR051083">
    <property type="entry name" value="GrpII_Intron_Splice-Mob/Def"/>
</dbReference>
<keyword evidence="11" id="KW-0251">Elongation factor</keyword>
<evidence type="ECO:0000256" key="1">
    <source>
        <dbReference type="ARBA" id="ARBA00012493"/>
    </source>
</evidence>
<dbReference type="PANTHER" id="PTHR34047:SF8">
    <property type="entry name" value="PROTEIN YKFC"/>
    <property type="match status" value="1"/>
</dbReference>
<dbReference type="InterPro" id="IPR043502">
    <property type="entry name" value="DNA/RNA_pol_sf"/>
</dbReference>
<feature type="domain" description="Reverse transcriptase" evidence="10">
    <location>
        <begin position="91"/>
        <end position="284"/>
    </location>
</feature>
<dbReference type="SUPFAM" id="SSF56672">
    <property type="entry name" value="DNA/RNA polymerases"/>
    <property type="match status" value="1"/>
</dbReference>
<evidence type="ECO:0000256" key="7">
    <source>
        <dbReference type="ARBA" id="ARBA00023118"/>
    </source>
</evidence>